<gene>
    <name evidence="3" type="ORF">C2845_PM03G00630</name>
</gene>
<sequence length="756" mass="86390">MQRILRRRMWQVESILKTPQLVLMFVMETLELMEDKAIGMSKGIYRYVIRALSRGGCSKEALHWLTLLGEKESTHATLPFFNIFLNSCGSSGNLKDAECCLEIMENYVLGKSEITYYELLKIAVLQGNLPAVYDIWKDCTRYYSPSIIMQRKFLRALTTFGDLQSAYHILQHMVAIAAQSSDHLRLSSKRRYQSSRLDIPVPALSESEDLKLLPDCNLQPSQGKLATGKNSADVQSEFFEEKTQSFEIVQLKADVLSEGLICIPFAYTIRHIRLLIPMRYINLFRFSFVPGNDLADKVGLENGSVPDTLRFVGSAVRRILRWSFNDLMHACVQFNNCQLAEQLFLEMQKLRLQPSKFTYDGFVKTVIAGKGVAYAMKVVEVMERRGIKPYNDTLAALSEGYSKNLQLDLAEDFLERISEIRPKHLRAVNALLSGCEIMNEPERAVRILAKMKHVNMKATLRTYELLFSLFGNINVPYEDGNVLSHVEVSKRISIIEMDMLNNEIQHSFVSMKNLIRAFGAEGMIEEMLRYLNVAENILWNINPYQKSDLYSVVLHALVQAKEVALEKDDFEGALDLLDICKTEGIEPDIQMFNTVLSHAYYKGQIHVIEYIVECIHRAKIQPDPSTLWYAFCVYEEHELYNTAIEALQVLSMRMISEDVSILGEKITVFEDLILSEEPDAELRIIRAFEAGEEFLATALLNLRWCAIMGATISWSPEESLWARRLASSYDANRRPHISPSEVPQSWGSKPYFRVSG</sequence>
<evidence type="ECO:0000256" key="2">
    <source>
        <dbReference type="ARBA" id="ARBA00022946"/>
    </source>
</evidence>
<dbReference type="PANTHER" id="PTHR47859:SF1">
    <property type="entry name" value="PENTATRICOPEPTIDE REPEAT-CONTAINING PROTEIN"/>
    <property type="match status" value="1"/>
</dbReference>
<dbReference type="OrthoDB" id="119302at2759"/>
<keyword evidence="4" id="KW-1185">Reference proteome</keyword>
<keyword evidence="1" id="KW-0677">Repeat</keyword>
<dbReference type="Pfam" id="PF13812">
    <property type="entry name" value="PPR_3"/>
    <property type="match status" value="3"/>
</dbReference>
<keyword evidence="2" id="KW-0809">Transit peptide</keyword>
<proteinExistence type="predicted"/>
<dbReference type="InterPro" id="IPR002885">
    <property type="entry name" value="PPR_rpt"/>
</dbReference>
<name>A0A3L6T6X2_PANMI</name>
<accession>A0A3L6T6X2</accession>
<comment type="caution">
    <text evidence="3">The sequence shown here is derived from an EMBL/GenBank/DDBJ whole genome shotgun (WGS) entry which is preliminary data.</text>
</comment>
<dbReference type="PANTHER" id="PTHR47859">
    <property type="entry name" value="PENTATRICOPEPTIDE REPEAT-CONTAINING PROTEIN"/>
    <property type="match status" value="1"/>
</dbReference>
<dbReference type="STRING" id="4540.A0A3L6T6X2"/>
<dbReference type="Proteomes" id="UP000275267">
    <property type="component" value="Unassembled WGS sequence"/>
</dbReference>
<reference evidence="4" key="1">
    <citation type="journal article" date="2019" name="Nat. Commun.">
        <title>The genome of broomcorn millet.</title>
        <authorList>
            <person name="Zou C."/>
            <person name="Miki D."/>
            <person name="Li D."/>
            <person name="Tang Q."/>
            <person name="Xiao L."/>
            <person name="Rajput S."/>
            <person name="Deng P."/>
            <person name="Jia W."/>
            <person name="Huang R."/>
            <person name="Zhang M."/>
            <person name="Sun Y."/>
            <person name="Hu J."/>
            <person name="Fu X."/>
            <person name="Schnable P.S."/>
            <person name="Li F."/>
            <person name="Zhang H."/>
            <person name="Feng B."/>
            <person name="Zhu X."/>
            <person name="Liu R."/>
            <person name="Schnable J.C."/>
            <person name="Zhu J.-K."/>
            <person name="Zhang H."/>
        </authorList>
    </citation>
    <scope>NUCLEOTIDE SEQUENCE [LARGE SCALE GENOMIC DNA]</scope>
</reference>
<dbReference type="InterPro" id="IPR011990">
    <property type="entry name" value="TPR-like_helical_dom_sf"/>
</dbReference>
<protein>
    <submittedName>
        <fullName evidence="3">Pentatricopeptide repeat-containing protein</fullName>
    </submittedName>
</protein>
<evidence type="ECO:0000313" key="4">
    <source>
        <dbReference type="Proteomes" id="UP000275267"/>
    </source>
</evidence>
<dbReference type="EMBL" id="PQIB02000002">
    <property type="protein sequence ID" value="RLN34035.1"/>
    <property type="molecule type" value="Genomic_DNA"/>
</dbReference>
<organism evidence="3 4">
    <name type="scientific">Panicum miliaceum</name>
    <name type="common">Proso millet</name>
    <name type="synonym">Broomcorn millet</name>
    <dbReference type="NCBI Taxonomy" id="4540"/>
    <lineage>
        <taxon>Eukaryota</taxon>
        <taxon>Viridiplantae</taxon>
        <taxon>Streptophyta</taxon>
        <taxon>Embryophyta</taxon>
        <taxon>Tracheophyta</taxon>
        <taxon>Spermatophyta</taxon>
        <taxon>Magnoliopsida</taxon>
        <taxon>Liliopsida</taxon>
        <taxon>Poales</taxon>
        <taxon>Poaceae</taxon>
        <taxon>PACMAD clade</taxon>
        <taxon>Panicoideae</taxon>
        <taxon>Panicodae</taxon>
        <taxon>Paniceae</taxon>
        <taxon>Panicinae</taxon>
        <taxon>Panicum</taxon>
        <taxon>Panicum sect. Panicum</taxon>
    </lineage>
</organism>
<evidence type="ECO:0000313" key="3">
    <source>
        <dbReference type="EMBL" id="RLN34035.1"/>
    </source>
</evidence>
<evidence type="ECO:0000256" key="1">
    <source>
        <dbReference type="ARBA" id="ARBA00022737"/>
    </source>
</evidence>
<dbReference type="Pfam" id="PF01535">
    <property type="entry name" value="PPR"/>
    <property type="match status" value="1"/>
</dbReference>
<dbReference type="Gene3D" id="1.25.40.10">
    <property type="entry name" value="Tetratricopeptide repeat domain"/>
    <property type="match status" value="3"/>
</dbReference>
<dbReference type="AlphaFoldDB" id="A0A3L6T6X2"/>